<dbReference type="Gene3D" id="1.20.1560.10">
    <property type="entry name" value="ABC transporter type 1, transmembrane domain"/>
    <property type="match status" value="1"/>
</dbReference>
<dbReference type="PANTHER" id="PTHR24221:SF653">
    <property type="entry name" value="TRANSPORT ATP-BINDING PROTEIN CYDC"/>
    <property type="match status" value="1"/>
</dbReference>
<dbReference type="SMART" id="SM00382">
    <property type="entry name" value="AAA"/>
    <property type="match status" value="1"/>
</dbReference>
<name>A0A5U3IUL3_SALER</name>
<dbReference type="GO" id="GO:0034040">
    <property type="term" value="F:ATPase-coupled lipid transmembrane transporter activity"/>
    <property type="evidence" value="ECO:0007669"/>
    <property type="project" value="TreeGrafter"/>
</dbReference>
<evidence type="ECO:0000256" key="7">
    <source>
        <dbReference type="SAM" id="Phobius"/>
    </source>
</evidence>
<evidence type="ECO:0000256" key="3">
    <source>
        <dbReference type="ARBA" id="ARBA00022741"/>
    </source>
</evidence>
<protein>
    <submittedName>
        <fullName evidence="10">ATP-binding cassette domain-containing protein</fullName>
    </submittedName>
</protein>
<evidence type="ECO:0000256" key="6">
    <source>
        <dbReference type="ARBA" id="ARBA00023136"/>
    </source>
</evidence>
<evidence type="ECO:0000256" key="1">
    <source>
        <dbReference type="ARBA" id="ARBA00004651"/>
    </source>
</evidence>
<dbReference type="GO" id="GO:0005886">
    <property type="term" value="C:plasma membrane"/>
    <property type="evidence" value="ECO:0007669"/>
    <property type="project" value="UniProtKB-SubCell"/>
</dbReference>
<feature type="transmembrane region" description="Helical" evidence="7">
    <location>
        <begin position="232"/>
        <end position="254"/>
    </location>
</feature>
<dbReference type="SUPFAM" id="SSF52540">
    <property type="entry name" value="P-loop containing nucleoside triphosphate hydrolases"/>
    <property type="match status" value="1"/>
</dbReference>
<comment type="subcellular location">
    <subcellularLocation>
        <location evidence="1">Cell membrane</location>
        <topology evidence="1">Multi-pass membrane protein</topology>
    </subcellularLocation>
</comment>
<dbReference type="Pfam" id="PF00005">
    <property type="entry name" value="ABC_tran"/>
    <property type="match status" value="1"/>
</dbReference>
<dbReference type="Proteomes" id="UP000839610">
    <property type="component" value="Unassembled WGS sequence"/>
</dbReference>
<dbReference type="AlphaFoldDB" id="A0A5U3IUL3"/>
<feature type="domain" description="ABC transmembrane type-1" evidence="9">
    <location>
        <begin position="126"/>
        <end position="399"/>
    </location>
</feature>
<accession>A0A5U3IUL3</accession>
<dbReference type="InterPro" id="IPR027417">
    <property type="entry name" value="P-loop_NTPase"/>
</dbReference>
<dbReference type="SUPFAM" id="SSF90123">
    <property type="entry name" value="ABC transporter transmembrane region"/>
    <property type="match status" value="1"/>
</dbReference>
<reference evidence="10" key="1">
    <citation type="submission" date="2018-07" db="EMBL/GenBank/DDBJ databases">
        <authorList>
            <consortium name="GenomeTrakr network: Whole genome sequencing for foodborne pathogen traceback"/>
        </authorList>
    </citation>
    <scope>NUCLEOTIDE SEQUENCE [LARGE SCALE GENOMIC DNA]</scope>
    <source>
        <strain evidence="10">FDA00008842</strain>
    </source>
</reference>
<dbReference type="GO" id="GO:0016887">
    <property type="term" value="F:ATP hydrolysis activity"/>
    <property type="evidence" value="ECO:0007669"/>
    <property type="project" value="InterPro"/>
</dbReference>
<evidence type="ECO:0000256" key="2">
    <source>
        <dbReference type="ARBA" id="ARBA00022692"/>
    </source>
</evidence>
<sequence length="649" mass="73870">MSAISEECYSFIRVYELIAENLDASVTPENISTIIKLYPGNGDVFDDVFCYAGEVLGVKFIKTNFNKNNQGTFIIYKEGEWFFSNCIDSSMEGRAYIIIPVNPPDDLSFLNIIRFCLKSRVRFVSIIITSFILSLTALAIPLYMSAVYSKIIPAFAESSLWSLSLLLILFFILDVYLKHQKINLFFNVIKSFTSFMETQYLRILSYDISSKKNDWGKNRNIAVMELFKIKSILWLCLTSNTVDIFFCIVYFITIAAISGYLVLVPLFISVFFIVVVFYLVSTSNNEQKENQNLHSFADKISLLPFYQAEGKTDLFLSSYVSESIKFNDIYSKNVHLRNNISSLITFLSSFQTVAIIIMAFYMVRDFGLSVGSIFAAIILSGKIIQTLSPLPNLISLTRELKKLFNIINDSVSSCSTSVIDNKIFVQDSTFWRLHKCTVSYDDKHNALENISLNICEGEKVAIVGPTNSGKSTLIHLLLGVMIPSSGSVYWNEDNRYDSLHSRTFFSQQNLINNSSLFDYYDCDLEKLSRALSFEFMSWVTDIFDKGIYHPPSDVSLINLTSEKRQLLEISRILVSDKDIFILDEPSTSLSFNNSNLFYGFLKQKKETKDTFVIATSNKDIISIMKRVVYIENGKVIFDGSSQKFLSSIN</sequence>
<evidence type="ECO:0000256" key="5">
    <source>
        <dbReference type="ARBA" id="ARBA00022989"/>
    </source>
</evidence>
<feature type="transmembrane region" description="Helical" evidence="7">
    <location>
        <begin position="340"/>
        <end position="360"/>
    </location>
</feature>
<dbReference type="PROSITE" id="PS50929">
    <property type="entry name" value="ABC_TM1F"/>
    <property type="match status" value="1"/>
</dbReference>
<dbReference type="InterPro" id="IPR003439">
    <property type="entry name" value="ABC_transporter-like_ATP-bd"/>
</dbReference>
<keyword evidence="2 7" id="KW-0812">Transmembrane</keyword>
<dbReference type="EMBL" id="AAGLUV010000030">
    <property type="protein sequence ID" value="EBP4586387.1"/>
    <property type="molecule type" value="Genomic_DNA"/>
</dbReference>
<keyword evidence="5 7" id="KW-1133">Transmembrane helix</keyword>
<evidence type="ECO:0000259" key="9">
    <source>
        <dbReference type="PROSITE" id="PS50929"/>
    </source>
</evidence>
<keyword evidence="4 10" id="KW-0067">ATP-binding</keyword>
<organism evidence="10">
    <name type="scientific">Salmonella enterica</name>
    <name type="common">Salmonella choleraesuis</name>
    <dbReference type="NCBI Taxonomy" id="28901"/>
    <lineage>
        <taxon>Bacteria</taxon>
        <taxon>Pseudomonadati</taxon>
        <taxon>Pseudomonadota</taxon>
        <taxon>Gammaproteobacteria</taxon>
        <taxon>Enterobacterales</taxon>
        <taxon>Enterobacteriaceae</taxon>
        <taxon>Salmonella</taxon>
    </lineage>
</organism>
<dbReference type="Gene3D" id="3.40.50.300">
    <property type="entry name" value="P-loop containing nucleotide triphosphate hydrolases"/>
    <property type="match status" value="1"/>
</dbReference>
<feature type="domain" description="ABC transporter" evidence="8">
    <location>
        <begin position="425"/>
        <end position="648"/>
    </location>
</feature>
<keyword evidence="6 7" id="KW-0472">Membrane</keyword>
<evidence type="ECO:0000259" key="8">
    <source>
        <dbReference type="PROSITE" id="PS50893"/>
    </source>
</evidence>
<evidence type="ECO:0000256" key="4">
    <source>
        <dbReference type="ARBA" id="ARBA00022840"/>
    </source>
</evidence>
<dbReference type="PROSITE" id="PS50893">
    <property type="entry name" value="ABC_TRANSPORTER_2"/>
    <property type="match status" value="1"/>
</dbReference>
<dbReference type="PANTHER" id="PTHR24221">
    <property type="entry name" value="ATP-BINDING CASSETTE SUB-FAMILY B"/>
    <property type="match status" value="1"/>
</dbReference>
<feature type="transmembrane region" description="Helical" evidence="7">
    <location>
        <begin position="260"/>
        <end position="280"/>
    </location>
</feature>
<feature type="transmembrane region" description="Helical" evidence="7">
    <location>
        <begin position="158"/>
        <end position="177"/>
    </location>
</feature>
<comment type="caution">
    <text evidence="10">The sequence shown here is derived from an EMBL/GenBank/DDBJ whole genome shotgun (WGS) entry which is preliminary data.</text>
</comment>
<dbReference type="GO" id="GO:0140359">
    <property type="term" value="F:ABC-type transporter activity"/>
    <property type="evidence" value="ECO:0007669"/>
    <property type="project" value="InterPro"/>
</dbReference>
<dbReference type="InterPro" id="IPR011527">
    <property type="entry name" value="ABC1_TM_dom"/>
</dbReference>
<dbReference type="InterPro" id="IPR003593">
    <property type="entry name" value="AAA+_ATPase"/>
</dbReference>
<keyword evidence="3" id="KW-0547">Nucleotide-binding</keyword>
<dbReference type="InterPro" id="IPR036640">
    <property type="entry name" value="ABC1_TM_sf"/>
</dbReference>
<proteinExistence type="predicted"/>
<dbReference type="InterPro" id="IPR039421">
    <property type="entry name" value="Type_1_exporter"/>
</dbReference>
<feature type="transmembrane region" description="Helical" evidence="7">
    <location>
        <begin position="123"/>
        <end position="146"/>
    </location>
</feature>
<gene>
    <name evidence="10" type="ORF">VH79_25030</name>
</gene>
<dbReference type="GO" id="GO:0005524">
    <property type="term" value="F:ATP binding"/>
    <property type="evidence" value="ECO:0007669"/>
    <property type="project" value="UniProtKB-KW"/>
</dbReference>
<evidence type="ECO:0000313" key="10">
    <source>
        <dbReference type="EMBL" id="EBP4586387.1"/>
    </source>
</evidence>